<dbReference type="AlphaFoldDB" id="A0A4R4PX34"/>
<comment type="caution">
    <text evidence="4">The sequence shown here is derived from an EMBL/GenBank/DDBJ whole genome shotgun (WGS) entry which is preliminary data.</text>
</comment>
<keyword evidence="5" id="KW-1185">Reference proteome</keyword>
<dbReference type="Proteomes" id="UP000295075">
    <property type="component" value="Unassembled WGS sequence"/>
</dbReference>
<evidence type="ECO:0000256" key="2">
    <source>
        <dbReference type="PIRSR" id="PIRSR001100-2"/>
    </source>
</evidence>
<feature type="signal peptide" evidence="3">
    <location>
        <begin position="1"/>
        <end position="35"/>
    </location>
</feature>
<feature type="chain" id="PRO_5021041583" description="Glucanase" evidence="3">
    <location>
        <begin position="36"/>
        <end position="324"/>
    </location>
</feature>
<keyword evidence="3" id="KW-0624">Polysaccharide degradation</keyword>
<feature type="active site" description="Proton donor" evidence="1">
    <location>
        <position position="156"/>
    </location>
</feature>
<dbReference type="InterPro" id="IPR016288">
    <property type="entry name" value="Beta_cellobiohydrolase"/>
</dbReference>
<proteinExistence type="inferred from homology"/>
<feature type="binding site" evidence="2">
    <location>
        <position position="267"/>
    </location>
    <ligand>
        <name>substrate</name>
    </ligand>
</feature>
<feature type="binding site" evidence="2">
    <location>
        <position position="292"/>
    </location>
    <ligand>
        <name>substrate</name>
    </ligand>
</feature>
<dbReference type="PRINTS" id="PR00733">
    <property type="entry name" value="GLHYDRLASE6"/>
</dbReference>
<dbReference type="GO" id="GO:0004553">
    <property type="term" value="F:hydrolase activity, hydrolyzing O-glycosyl compounds"/>
    <property type="evidence" value="ECO:0007669"/>
    <property type="project" value="InterPro"/>
</dbReference>
<evidence type="ECO:0000313" key="5">
    <source>
        <dbReference type="Proteomes" id="UP000295075"/>
    </source>
</evidence>
<accession>A0A4R4PX34</accession>
<dbReference type="PIRSF" id="PIRSF001100">
    <property type="entry name" value="Beta_cellobiohydrolase"/>
    <property type="match status" value="1"/>
</dbReference>
<dbReference type="EC" id="3.2.1.-" evidence="3"/>
<protein>
    <recommendedName>
        <fullName evidence="3">Glucanase</fullName>
        <ecNumber evidence="3">3.2.1.-</ecNumber>
    </recommendedName>
</protein>
<feature type="binding site" evidence="2">
    <location>
        <position position="228"/>
    </location>
    <ligand>
        <name>substrate</name>
    </ligand>
</feature>
<gene>
    <name evidence="4" type="ORF">E1261_21295</name>
</gene>
<dbReference type="Gene3D" id="3.20.20.40">
    <property type="entry name" value="1, 4-beta cellobiohydrolase"/>
    <property type="match status" value="1"/>
</dbReference>
<dbReference type="GO" id="GO:0030245">
    <property type="term" value="P:cellulose catabolic process"/>
    <property type="evidence" value="ECO:0007669"/>
    <property type="project" value="UniProtKB-KW"/>
</dbReference>
<evidence type="ECO:0000313" key="4">
    <source>
        <dbReference type="EMBL" id="TDC27070.1"/>
    </source>
</evidence>
<comment type="similarity">
    <text evidence="3">Belongs to the glycosyl hydrolase family 6.</text>
</comment>
<feature type="binding site" evidence="2">
    <location>
        <position position="81"/>
    </location>
    <ligand>
        <name>substrate</name>
    </ligand>
</feature>
<organism evidence="4 5">
    <name type="scientific">Kribbella albertanoniae</name>
    <dbReference type="NCBI Taxonomy" id="1266829"/>
    <lineage>
        <taxon>Bacteria</taxon>
        <taxon>Bacillati</taxon>
        <taxon>Actinomycetota</taxon>
        <taxon>Actinomycetes</taxon>
        <taxon>Propionibacteriales</taxon>
        <taxon>Kribbellaceae</taxon>
        <taxon>Kribbella</taxon>
    </lineage>
</organism>
<evidence type="ECO:0000256" key="1">
    <source>
        <dbReference type="PIRSR" id="PIRSR001100-1"/>
    </source>
</evidence>
<keyword evidence="3" id="KW-0732">Signal</keyword>
<reference evidence="4 5" key="1">
    <citation type="submission" date="2019-03" db="EMBL/GenBank/DDBJ databases">
        <title>Draft genome sequences of novel Actinobacteria.</title>
        <authorList>
            <person name="Sahin N."/>
            <person name="Ay H."/>
            <person name="Saygin H."/>
        </authorList>
    </citation>
    <scope>NUCLEOTIDE SEQUENCE [LARGE SCALE GENOMIC DNA]</scope>
    <source>
        <strain evidence="4 5">JCM 30547</strain>
    </source>
</reference>
<dbReference type="EMBL" id="SMKA01000099">
    <property type="protein sequence ID" value="TDC27070.1"/>
    <property type="molecule type" value="Genomic_DNA"/>
</dbReference>
<dbReference type="OrthoDB" id="309899at2"/>
<dbReference type="Pfam" id="PF01341">
    <property type="entry name" value="Glyco_hydro_6"/>
    <property type="match status" value="1"/>
</dbReference>
<dbReference type="SUPFAM" id="SSF51989">
    <property type="entry name" value="Glycosyl hydrolases family 6, cellulases"/>
    <property type="match status" value="1"/>
</dbReference>
<feature type="binding site" evidence="2">
    <location>
        <position position="201"/>
    </location>
    <ligand>
        <name>substrate</name>
    </ligand>
</feature>
<feature type="active site" description="Proton acceptor" evidence="1">
    <location>
        <position position="298"/>
    </location>
</feature>
<sequence>MLPSLRKGSGMFVLKSLVAAVAAAVVLLPSVPALAASPISLTSGFYVNPNSLPATWARNNSGDPRAARIQSSIGSKPIARWFGNDANIGTTVANYAGAADGQDKLPVLVAYNIPGRDICAGHSGGGAGSPSAYRTWISSFAAGIGTKPAVVIIEPDALNGLDCMTQAQRDERLGMLLYATQMLQQKAPNTYAYLDAGNAGWTAASTIANRLGQAGIANIRGFSVNVSNFYWTSESITYANSVNSYLGTAKPFVIDTSRNGKGHGDGWCNPPGRKLGVTAQTGGGAELLLWVKTPGVSDGPCGTAPSTPAGQFNPDLATRLIDGT</sequence>
<dbReference type="PANTHER" id="PTHR34876:SF4">
    <property type="entry name" value="1,4-BETA-D-GLUCAN CELLOBIOHYDROLASE C-RELATED"/>
    <property type="match status" value="1"/>
</dbReference>
<evidence type="ECO:0000256" key="3">
    <source>
        <dbReference type="RuleBase" id="RU361186"/>
    </source>
</evidence>
<keyword evidence="3" id="KW-0378">Hydrolase</keyword>
<dbReference type="InterPro" id="IPR036434">
    <property type="entry name" value="Beta_cellobiohydrolase_sf"/>
</dbReference>
<keyword evidence="3" id="KW-0119">Carbohydrate metabolism</keyword>
<name>A0A4R4PX34_9ACTN</name>
<keyword evidence="3" id="KW-0136">Cellulose degradation</keyword>
<dbReference type="PANTHER" id="PTHR34876">
    <property type="match status" value="1"/>
</dbReference>
<keyword evidence="3" id="KW-0326">Glycosidase</keyword>